<dbReference type="Gramene" id="TVU39045">
    <property type="protein sequence ID" value="TVU39045"/>
    <property type="gene ID" value="EJB05_12447"/>
</dbReference>
<feature type="non-terminal residue" evidence="2">
    <location>
        <position position="1"/>
    </location>
</feature>
<dbReference type="OrthoDB" id="1880037at2759"/>
<name>A0A5J9VU01_9POAL</name>
<organism evidence="2 3">
    <name type="scientific">Eragrostis curvula</name>
    <name type="common">weeping love grass</name>
    <dbReference type="NCBI Taxonomy" id="38414"/>
    <lineage>
        <taxon>Eukaryota</taxon>
        <taxon>Viridiplantae</taxon>
        <taxon>Streptophyta</taxon>
        <taxon>Embryophyta</taxon>
        <taxon>Tracheophyta</taxon>
        <taxon>Spermatophyta</taxon>
        <taxon>Magnoliopsida</taxon>
        <taxon>Liliopsida</taxon>
        <taxon>Poales</taxon>
        <taxon>Poaceae</taxon>
        <taxon>PACMAD clade</taxon>
        <taxon>Chloridoideae</taxon>
        <taxon>Eragrostideae</taxon>
        <taxon>Eragrostidinae</taxon>
        <taxon>Eragrostis</taxon>
    </lineage>
</organism>
<feature type="region of interest" description="Disordered" evidence="1">
    <location>
        <begin position="1"/>
        <end position="23"/>
    </location>
</feature>
<protein>
    <submittedName>
        <fullName evidence="2">Uncharacterized protein</fullName>
    </submittedName>
</protein>
<feature type="region of interest" description="Disordered" evidence="1">
    <location>
        <begin position="276"/>
        <end position="300"/>
    </location>
</feature>
<dbReference type="PANTHER" id="PTHR33672">
    <property type="entry name" value="YCF3-INTERACTING PROTEIN 1, CHLOROPLASTIC"/>
    <property type="match status" value="1"/>
</dbReference>
<proteinExistence type="predicted"/>
<feature type="region of interest" description="Disordered" evidence="1">
    <location>
        <begin position="182"/>
        <end position="223"/>
    </location>
</feature>
<feature type="region of interest" description="Disordered" evidence="1">
    <location>
        <begin position="420"/>
        <end position="446"/>
    </location>
</feature>
<dbReference type="InterPro" id="IPR040340">
    <property type="entry name" value="CEST/Y3IP1"/>
</dbReference>
<keyword evidence="3" id="KW-1185">Reference proteome</keyword>
<dbReference type="GO" id="GO:0009535">
    <property type="term" value="C:chloroplast thylakoid membrane"/>
    <property type="evidence" value="ECO:0007669"/>
    <property type="project" value="InterPro"/>
</dbReference>
<dbReference type="EMBL" id="RWGY01000007">
    <property type="protein sequence ID" value="TVU39045.1"/>
    <property type="molecule type" value="Genomic_DNA"/>
</dbReference>
<dbReference type="AlphaFoldDB" id="A0A5J9VU01"/>
<dbReference type="PANTHER" id="PTHR33672:SF2">
    <property type="match status" value="1"/>
</dbReference>
<gene>
    <name evidence="2" type="ORF">EJB05_12447</name>
</gene>
<sequence>MARDAMRQVQAFQWQQRPDEPAERDIAVDPFSLRQFSRLDIDRPLPIPSVSVADPHVSPARFGSGHCHVQNARAPARSVMARDAMRQVQAFQWQQRPDEPAERDIAVDPFSLRQFSRLDIDRPLPIPSVSVADPHVSPARFGSGSGSFSAASSPRVSIAGRLNALAEATGWDYAVRSAMASPVPPAVAPPTSGKSTEELADDDGGFDVALSSSGRKASEPQRWGSDVPLMAAAAGADDEDSAGYYSFPNAARGRNGRGKARHAGDAPVGCCMYVPGLSRRNSKPPTPRPPPARSTSSSSATAAFGFATATAAAAAEKRYTAVAEDTVTEDPADAPGTARQSTVSLAVSLERFDCGSLSTSSWGDLDLDGDVSSSSRFDLLPLELILGCDDDDEADMPVCAAFVFDSDGVRRSVLKKRMMAAGGAGEEEARRPSLGRASMSMNASGRMSARYGRVSLKSRSPPPPMDALPVDVVELL</sequence>
<evidence type="ECO:0000313" key="2">
    <source>
        <dbReference type="EMBL" id="TVU39045.1"/>
    </source>
</evidence>
<evidence type="ECO:0000313" key="3">
    <source>
        <dbReference type="Proteomes" id="UP000324897"/>
    </source>
</evidence>
<evidence type="ECO:0000256" key="1">
    <source>
        <dbReference type="SAM" id="MobiDB-lite"/>
    </source>
</evidence>
<dbReference type="GO" id="GO:0048564">
    <property type="term" value="P:photosystem I assembly"/>
    <property type="evidence" value="ECO:0007669"/>
    <property type="project" value="InterPro"/>
</dbReference>
<dbReference type="GO" id="GO:0080183">
    <property type="term" value="P:response to photooxidative stress"/>
    <property type="evidence" value="ECO:0007669"/>
    <property type="project" value="InterPro"/>
</dbReference>
<accession>A0A5J9VU01</accession>
<reference evidence="2 3" key="1">
    <citation type="journal article" date="2019" name="Sci. Rep.">
        <title>A high-quality genome of Eragrostis curvula grass provides insights into Poaceae evolution and supports new strategies to enhance forage quality.</title>
        <authorList>
            <person name="Carballo J."/>
            <person name="Santos B.A.C.M."/>
            <person name="Zappacosta D."/>
            <person name="Garbus I."/>
            <person name="Selva J.P."/>
            <person name="Gallo C.A."/>
            <person name="Diaz A."/>
            <person name="Albertini E."/>
            <person name="Caccamo M."/>
            <person name="Echenique V."/>
        </authorList>
    </citation>
    <scope>NUCLEOTIDE SEQUENCE [LARGE SCALE GENOMIC DNA]</scope>
    <source>
        <strain evidence="3">cv. Victoria</strain>
        <tissue evidence="2">Leaf</tissue>
    </source>
</reference>
<comment type="caution">
    <text evidence="2">The sequence shown here is derived from an EMBL/GenBank/DDBJ whole genome shotgun (WGS) entry which is preliminary data.</text>
</comment>
<dbReference type="Proteomes" id="UP000324897">
    <property type="component" value="Chromosome 4"/>
</dbReference>